<name>A0ABY7FA00_MYAAR</name>
<dbReference type="Proteomes" id="UP001164746">
    <property type="component" value="Chromosome 10"/>
</dbReference>
<sequence length="1295" mass="147606">MAELTVSTPKKHHLQDRCVLCGMVFCNVEITPSGRKIKTSVNMNKKLKITKQTVDDLHLVIDMDLTSTDATGICIKCNRLVKGVVEKLQIIKQTLNESIGYSRKLTVKRLLWSPSSSSTTQQPMKKVFSPKVQLWPKTKLKSASELQTMIISPYGKSGNVLQEPSGNTCTQLSTGDNAVRQMATTTEALLQFHRPILPAISEQPNIPNVITETSDKQTKARKSLFSPVSGQATDKKGPKVESFQDFKVHPVSQKEITIGVYYESGKRTVVIENKDHIKMCKVIFYQKNVEKGLMEILETTSKDQFAAYAAKIVKNECETICKRHSDFALTDKTYEGIMEFSWDHLYQDLLLGAPNTLRIVSSMVTSSIPMPVPSKEFHHALFAIGIILHGRNREATTLQYLNGMVLLHGGCTHQDMKRLAKLGVCVFPETVRNKLQSWQSNLDEKLLEVKEKWCKGDSMTYQLVGDNWDKNIVPSYRTSKNSTQSIHLFNVIGVIDRIVIKKEEGTPVRTVDSMTAVDFIPSEGDIDSLQKELTFLVARSVIQNIKQMEDLFGKIYPGHLEHIHSNEAGMKTSQYSLGLFDCDEKKTADVIRLLQNLTEKYVPKKDGEIVEEVFFGGDRLTDEKIQVAQQAMRNADSGLERLEGFISKIEDFHRLMNFLEDMKRLAKLGVCVFPETVRNKLQSWQSNLDEKLLEVKEKWCKGDSMTYQLVGDNWDKNIVPSYRTSKNSTQSIHLFNVIGVIDRIVIKKEEGTPVRTVDSMTAVDFIPSEGDIDSLQKELTFLVARSVIQNIKQMEDLFGKIYPGHLEHIHSNEAGMKTSQYSLGLFDCDEKKTADVIRLLQNLTEKYVPKKDGEIVEEVFFGGDRLTDEKIQVAQQAMRNADSGLERLEGFISKIEDFHRLMNFLEAIHRLSYNTQSSRDRGTVHYYRNLLNARNVKGEVKNSYRANKQLYYTLFDAICCVLFLKKFELDSCDSTIPVPKGIKDWEADQQLQWLNDKCGEIVKEIFPHDLFAELQNVLADPDHEENYWVNSIENDNFKCHFCNSRYKYVTSLKMHEKTKHQVNMSAKVQTTNSLLRQTDELNDYLVSVFRLTALHQNLNSAVDMGDGYRVIRSAKFETPIYNRTNKVKYLIGSVHLTALVSGTLPAHQSKRLIANRFINISGGKNNNLSLDEFVEILNRDTKNATHGFQTKDSIVQHSKEFPHLVHAVKHFDAMCEVKKRKGFHKLPSYKEDVKKVLIDLLSINGLEVRPGRTLHCRKIVQKSSNPFSDCFVGLPVMIARHKPELPFRRLRNKNM</sequence>
<evidence type="ECO:0000259" key="2">
    <source>
        <dbReference type="PROSITE" id="PS50157"/>
    </source>
</evidence>
<organism evidence="3 4">
    <name type="scientific">Mya arenaria</name>
    <name type="common">Soft-shell clam</name>
    <dbReference type="NCBI Taxonomy" id="6604"/>
    <lineage>
        <taxon>Eukaryota</taxon>
        <taxon>Metazoa</taxon>
        <taxon>Spiralia</taxon>
        <taxon>Lophotrochozoa</taxon>
        <taxon>Mollusca</taxon>
        <taxon>Bivalvia</taxon>
        <taxon>Autobranchia</taxon>
        <taxon>Heteroconchia</taxon>
        <taxon>Euheterodonta</taxon>
        <taxon>Imparidentia</taxon>
        <taxon>Neoheterodontei</taxon>
        <taxon>Myida</taxon>
        <taxon>Myoidea</taxon>
        <taxon>Myidae</taxon>
        <taxon>Mya</taxon>
    </lineage>
</organism>
<evidence type="ECO:0000313" key="4">
    <source>
        <dbReference type="Proteomes" id="UP001164746"/>
    </source>
</evidence>
<keyword evidence="1" id="KW-0863">Zinc-finger</keyword>
<protein>
    <recommendedName>
        <fullName evidence="2">C2H2-type domain-containing protein</fullName>
    </recommendedName>
</protein>
<evidence type="ECO:0000313" key="3">
    <source>
        <dbReference type="EMBL" id="WAR17847.1"/>
    </source>
</evidence>
<proteinExistence type="predicted"/>
<keyword evidence="4" id="KW-1185">Reference proteome</keyword>
<reference evidence="3" key="1">
    <citation type="submission" date="2022-11" db="EMBL/GenBank/DDBJ databases">
        <title>Centuries of genome instability and evolution in soft-shell clam transmissible cancer (bioRxiv).</title>
        <authorList>
            <person name="Hart S.F.M."/>
            <person name="Yonemitsu M.A."/>
            <person name="Giersch R.M."/>
            <person name="Beal B.F."/>
            <person name="Arriagada G."/>
            <person name="Davis B.W."/>
            <person name="Ostrander E.A."/>
            <person name="Goff S.P."/>
            <person name="Metzger M.J."/>
        </authorList>
    </citation>
    <scope>NUCLEOTIDE SEQUENCE</scope>
    <source>
        <strain evidence="3">MELC-2E11</strain>
        <tissue evidence="3">Siphon/mantle</tissue>
    </source>
</reference>
<dbReference type="Pfam" id="PF20231">
    <property type="entry name" value="DUF6589"/>
    <property type="match status" value="2"/>
</dbReference>
<keyword evidence="1" id="KW-0479">Metal-binding</keyword>
<feature type="domain" description="C2H2-type" evidence="2">
    <location>
        <begin position="1037"/>
        <end position="1065"/>
    </location>
</feature>
<dbReference type="PROSITE" id="PS50157">
    <property type="entry name" value="ZINC_FINGER_C2H2_2"/>
    <property type="match status" value="1"/>
</dbReference>
<accession>A0ABY7FA00</accession>
<gene>
    <name evidence="3" type="ORF">MAR_032441</name>
</gene>
<evidence type="ECO:0000256" key="1">
    <source>
        <dbReference type="PROSITE-ProRule" id="PRU00042"/>
    </source>
</evidence>
<keyword evidence="1" id="KW-0862">Zinc</keyword>
<dbReference type="EMBL" id="CP111021">
    <property type="protein sequence ID" value="WAR17847.1"/>
    <property type="molecule type" value="Genomic_DNA"/>
</dbReference>
<dbReference type="InterPro" id="IPR013087">
    <property type="entry name" value="Znf_C2H2_type"/>
</dbReference>
<dbReference type="PROSITE" id="PS00028">
    <property type="entry name" value="ZINC_FINGER_C2H2_1"/>
    <property type="match status" value="1"/>
</dbReference>
<dbReference type="InterPro" id="IPR046496">
    <property type="entry name" value="DUF6589"/>
</dbReference>